<sequence length="91" mass="9466">MDKLKDIGKKVEAKLGDHPNVNDDPNIQPSSGVQDVNSGHNPGKTDTENRIAMGQGGEHEKETIRAGSFTAPDTVSAATASGVLGDKGAQR</sequence>
<proteinExistence type="predicted"/>
<feature type="compositionally biased region" description="Basic and acidic residues" evidence="1">
    <location>
        <begin position="1"/>
        <end position="21"/>
    </location>
</feature>
<evidence type="ECO:0000313" key="2">
    <source>
        <dbReference type="EMBL" id="KAK4497090.1"/>
    </source>
</evidence>
<evidence type="ECO:0000313" key="3">
    <source>
        <dbReference type="Proteomes" id="UP001305779"/>
    </source>
</evidence>
<protein>
    <submittedName>
        <fullName evidence="2">Uncharacterized protein</fullName>
    </submittedName>
</protein>
<dbReference type="EMBL" id="JAXOVC010000009">
    <property type="protein sequence ID" value="KAK4497090.1"/>
    <property type="molecule type" value="Genomic_DNA"/>
</dbReference>
<accession>A0ABR0E6M8</accession>
<comment type="caution">
    <text evidence="2">The sequence shown here is derived from an EMBL/GenBank/DDBJ whole genome shotgun (WGS) entry which is preliminary data.</text>
</comment>
<name>A0ABR0E6M8_ZASCE</name>
<feature type="compositionally biased region" description="Polar residues" evidence="1">
    <location>
        <begin position="23"/>
        <end position="40"/>
    </location>
</feature>
<reference evidence="2 3" key="1">
    <citation type="journal article" date="2023" name="G3 (Bethesda)">
        <title>A chromosome-level genome assembly of Zasmidium syzygii isolated from banana leaves.</title>
        <authorList>
            <person name="van Westerhoven A.C."/>
            <person name="Mehrabi R."/>
            <person name="Talebi R."/>
            <person name="Steentjes M.B.F."/>
            <person name="Corcolon B."/>
            <person name="Chong P.A."/>
            <person name="Kema G.H.J."/>
            <person name="Seidl M.F."/>
        </authorList>
    </citation>
    <scope>NUCLEOTIDE SEQUENCE [LARGE SCALE GENOMIC DNA]</scope>
    <source>
        <strain evidence="2 3">P124</strain>
    </source>
</reference>
<dbReference type="Proteomes" id="UP001305779">
    <property type="component" value="Unassembled WGS sequence"/>
</dbReference>
<feature type="region of interest" description="Disordered" evidence="1">
    <location>
        <begin position="1"/>
        <end position="91"/>
    </location>
</feature>
<evidence type="ECO:0000256" key="1">
    <source>
        <dbReference type="SAM" id="MobiDB-lite"/>
    </source>
</evidence>
<organism evidence="2 3">
    <name type="scientific">Zasmidium cellare</name>
    <name type="common">Wine cellar mold</name>
    <name type="synonym">Racodium cellare</name>
    <dbReference type="NCBI Taxonomy" id="395010"/>
    <lineage>
        <taxon>Eukaryota</taxon>
        <taxon>Fungi</taxon>
        <taxon>Dikarya</taxon>
        <taxon>Ascomycota</taxon>
        <taxon>Pezizomycotina</taxon>
        <taxon>Dothideomycetes</taxon>
        <taxon>Dothideomycetidae</taxon>
        <taxon>Mycosphaerellales</taxon>
        <taxon>Mycosphaerellaceae</taxon>
        <taxon>Zasmidium</taxon>
    </lineage>
</organism>
<gene>
    <name evidence="2" type="ORF">PRZ48_011540</name>
</gene>
<keyword evidence="3" id="KW-1185">Reference proteome</keyword>